<accession>A0A368JQF0</accession>
<dbReference type="Proteomes" id="UP000253383">
    <property type="component" value="Unassembled WGS sequence"/>
</dbReference>
<protein>
    <submittedName>
        <fullName evidence="1">Uncharacterized protein</fullName>
    </submittedName>
</protein>
<dbReference type="EMBL" id="QOWE01000006">
    <property type="protein sequence ID" value="RCR69899.1"/>
    <property type="molecule type" value="Genomic_DNA"/>
</dbReference>
<keyword evidence="2" id="KW-1185">Reference proteome</keyword>
<comment type="caution">
    <text evidence="1">The sequence shown here is derived from an EMBL/GenBank/DDBJ whole genome shotgun (WGS) entry which is preliminary data.</text>
</comment>
<dbReference type="AlphaFoldDB" id="A0A368JQF0"/>
<proteinExistence type="predicted"/>
<dbReference type="OrthoDB" id="952057at2"/>
<organism evidence="1 2">
    <name type="scientific">Larkinella punicea</name>
    <dbReference type="NCBI Taxonomy" id="2315727"/>
    <lineage>
        <taxon>Bacteria</taxon>
        <taxon>Pseudomonadati</taxon>
        <taxon>Bacteroidota</taxon>
        <taxon>Cytophagia</taxon>
        <taxon>Cytophagales</taxon>
        <taxon>Spirosomataceae</taxon>
        <taxon>Larkinella</taxon>
    </lineage>
</organism>
<reference evidence="1 2" key="1">
    <citation type="submission" date="2018-07" db="EMBL/GenBank/DDBJ databases">
        <title>Genome analysis of Larkinella rosea.</title>
        <authorList>
            <person name="Zhou Z."/>
            <person name="Wang G."/>
        </authorList>
    </citation>
    <scope>NUCLEOTIDE SEQUENCE [LARGE SCALE GENOMIC DNA]</scope>
    <source>
        <strain evidence="2">zzj9</strain>
    </source>
</reference>
<evidence type="ECO:0000313" key="1">
    <source>
        <dbReference type="EMBL" id="RCR69899.1"/>
    </source>
</evidence>
<sequence>MKLTGPEASFELDILDYEYSDSQYFMDRNWLLISLKTRYRNKEYTTTAPLLSTWEIELLINWMRSVASQRELSPRLSFVEPCLGFSNSSKGLSGYSFGIKLDQEAAPDWYSDPYKPFWLSVSPNNDELERAISDLEGQLGRFPVRD</sequence>
<dbReference type="Pfam" id="PF24716">
    <property type="entry name" value="WapI"/>
    <property type="match status" value="1"/>
</dbReference>
<name>A0A368JQF0_9BACT</name>
<gene>
    <name evidence="1" type="ORF">DUE52_08645</name>
</gene>
<dbReference type="InterPro" id="IPR056510">
    <property type="entry name" value="WapI"/>
</dbReference>
<evidence type="ECO:0000313" key="2">
    <source>
        <dbReference type="Proteomes" id="UP000253383"/>
    </source>
</evidence>
<dbReference type="RefSeq" id="WP_114405596.1">
    <property type="nucleotide sequence ID" value="NZ_QOWE01000006.1"/>
</dbReference>